<gene>
    <name evidence="4" type="ORF">GWI33_009776</name>
</gene>
<dbReference type="EMBL" id="JAACXV010005505">
    <property type="protein sequence ID" value="KAF7276793.1"/>
    <property type="molecule type" value="Genomic_DNA"/>
</dbReference>
<dbReference type="PANTHER" id="PTHR16166">
    <property type="entry name" value="VACUOLAR PROTEIN SORTING-ASSOCIATED PROTEIN VPS13"/>
    <property type="match status" value="1"/>
</dbReference>
<feature type="domain" description="Vacuolar protein sorting-associated protein 13 VPS13 adaptor binding" evidence="3">
    <location>
        <begin position="17"/>
        <end position="227"/>
    </location>
</feature>
<evidence type="ECO:0000256" key="1">
    <source>
        <dbReference type="ARBA" id="ARBA00006545"/>
    </source>
</evidence>
<keyword evidence="5" id="KW-1185">Reference proteome</keyword>
<sequence length="376" mass="43044">ASSSHSVLDCPNDDILLFTYKRHCKQSLNVKVYDSNWSNDFGVECSGTTGLVVCKDNERKKKYLFFLHTSLSNFCPRLTKIVSILPSFLVTNYTEKYLRFMEYNEKTDLWIDLEPSQTLVFWPETSSMQIYVKYRESKLISQAFFISCQHKTVLRMDKSTAITVDVTGGSSGPFHVKFNNYTPGDCPVLIQNYCADLFLKIQQQDQSPVTLMSPFNSLLYTWDDPTRPRTLVWNVYNNKGSGFILDITKDGYGEERIKFQSVTPNTSQQESSSSEDSDSSGSTPNKLNKKIRKDKIIIYWACFLEGPQRILLFTQEQNMFENVLTNHFHEHCHFDVIISMASIGLSLFTTDKDKKEHAFAAVSDSPAVWEVGDVIN</sequence>
<accession>A0A834MAL2</accession>
<dbReference type="GO" id="GO:0006623">
    <property type="term" value="P:protein targeting to vacuole"/>
    <property type="evidence" value="ECO:0007669"/>
    <property type="project" value="TreeGrafter"/>
</dbReference>
<dbReference type="GO" id="GO:0045053">
    <property type="term" value="P:protein retention in Golgi apparatus"/>
    <property type="evidence" value="ECO:0007669"/>
    <property type="project" value="TreeGrafter"/>
</dbReference>
<comment type="caution">
    <text evidence="4">The sequence shown here is derived from an EMBL/GenBank/DDBJ whole genome shotgun (WGS) entry which is preliminary data.</text>
</comment>
<dbReference type="Pfam" id="PF25036">
    <property type="entry name" value="VPS13_VAB"/>
    <property type="match status" value="1"/>
</dbReference>
<dbReference type="OrthoDB" id="428159at2759"/>
<organism evidence="4 5">
    <name type="scientific">Rhynchophorus ferrugineus</name>
    <name type="common">Red palm weevil</name>
    <name type="synonym">Curculio ferrugineus</name>
    <dbReference type="NCBI Taxonomy" id="354439"/>
    <lineage>
        <taxon>Eukaryota</taxon>
        <taxon>Metazoa</taxon>
        <taxon>Ecdysozoa</taxon>
        <taxon>Arthropoda</taxon>
        <taxon>Hexapoda</taxon>
        <taxon>Insecta</taxon>
        <taxon>Pterygota</taxon>
        <taxon>Neoptera</taxon>
        <taxon>Endopterygota</taxon>
        <taxon>Coleoptera</taxon>
        <taxon>Polyphaga</taxon>
        <taxon>Cucujiformia</taxon>
        <taxon>Curculionidae</taxon>
        <taxon>Dryophthorinae</taxon>
        <taxon>Rhynchophorus</taxon>
    </lineage>
</organism>
<evidence type="ECO:0000313" key="5">
    <source>
        <dbReference type="Proteomes" id="UP000625711"/>
    </source>
</evidence>
<protein>
    <recommendedName>
        <fullName evidence="3">Vacuolar protein sorting-associated protein 13 VPS13 adaptor binding domain-containing protein</fullName>
    </recommendedName>
</protein>
<dbReference type="PANTHER" id="PTHR16166:SF93">
    <property type="entry name" value="INTERMEMBRANE LIPID TRANSFER PROTEIN VPS13"/>
    <property type="match status" value="1"/>
</dbReference>
<dbReference type="InterPro" id="IPR026847">
    <property type="entry name" value="VPS13"/>
</dbReference>
<evidence type="ECO:0000259" key="3">
    <source>
        <dbReference type="Pfam" id="PF25036"/>
    </source>
</evidence>
<proteinExistence type="inferred from homology"/>
<dbReference type="Proteomes" id="UP000625711">
    <property type="component" value="Unassembled WGS sequence"/>
</dbReference>
<evidence type="ECO:0000313" key="4">
    <source>
        <dbReference type="EMBL" id="KAF7276793.1"/>
    </source>
</evidence>
<reference evidence="4" key="1">
    <citation type="submission" date="2020-08" db="EMBL/GenBank/DDBJ databases">
        <title>Genome sequencing and assembly of the red palm weevil Rhynchophorus ferrugineus.</title>
        <authorList>
            <person name="Dias G.B."/>
            <person name="Bergman C.M."/>
            <person name="Manee M."/>
        </authorList>
    </citation>
    <scope>NUCLEOTIDE SEQUENCE</scope>
    <source>
        <strain evidence="4">AA-2017</strain>
        <tissue evidence="4">Whole larva</tissue>
    </source>
</reference>
<comment type="similarity">
    <text evidence="1">Belongs to the VPS13 family.</text>
</comment>
<evidence type="ECO:0000256" key="2">
    <source>
        <dbReference type="SAM" id="MobiDB-lite"/>
    </source>
</evidence>
<dbReference type="AlphaFoldDB" id="A0A834MAL2"/>
<feature type="non-terminal residue" evidence="4">
    <location>
        <position position="1"/>
    </location>
</feature>
<feature type="region of interest" description="Disordered" evidence="2">
    <location>
        <begin position="260"/>
        <end position="287"/>
    </location>
</feature>
<name>A0A834MAL2_RHYFE</name>
<dbReference type="InterPro" id="IPR009543">
    <property type="entry name" value="VPS13_VAB"/>
</dbReference>